<evidence type="ECO:0000313" key="2">
    <source>
        <dbReference type="Proteomes" id="UP000203733"/>
    </source>
</evidence>
<proteinExistence type="predicted"/>
<dbReference type="EMBL" id="EF203088">
    <property type="protein sequence ID" value="ABO45429.1"/>
    <property type="molecule type" value="Genomic_DNA"/>
</dbReference>
<dbReference type="OrthoDB" id="5702at10239"/>
<dbReference type="KEGG" id="vg:4960883"/>
<dbReference type="GeneID" id="4960883"/>
<keyword evidence="2" id="KW-1185">Reference proteome</keyword>
<gene>
    <name evidence="1" type="primary">lef-4</name>
</gene>
<dbReference type="Proteomes" id="UP000203733">
    <property type="component" value="Segment"/>
</dbReference>
<sequence>MQVIEWESSIKIYINKKQFDDLLKKINIIATDSIIYFTDNTRLAHRLYQKKILKKKEYILLYHKKNFFPIKRSISEEDLLPRPNMESLVIKNAISRNILYQDSFVRINLDVERTDIGNKYCLCSEIEYEEDSSYSTIRLQETKLVSFFLKFLKEKNLINLLTLDNLTTNDIFESVPNKMSMWYNLQKNEKKYWAYKWNGVKAKMCSSDFGKKITLWEDIKNIIEIQCTELYKRLPFLNNLCIQLEHVNDYYVLTEILSAKFNSRFYMIEPLTNIKLLYLIKKKWDDSIELLPNKRLYIQEYFDTEIPNSYDESKFDGFIVIQNEKILKYKIPTIDMKCIKGTLYSVSSKKFTLDFEGIPGKIYEVSSTFKVLRLRKDRISSGSDKEYEEFVKGCIYFNKYCKK</sequence>
<protein>
    <submittedName>
        <fullName evidence="1">Late expression factor 4</fullName>
    </submittedName>
</protein>
<dbReference type="RefSeq" id="YP_001111363.1">
    <property type="nucleotide sequence ID" value="NC_009240.1"/>
</dbReference>
<accession>A4L259</accession>
<organism evidence="1 2">
    <name type="scientific">Gryllus bimaculatus nudivirus</name>
    <dbReference type="NCBI Taxonomy" id="432587"/>
    <lineage>
        <taxon>Viruses</taxon>
        <taxon>Viruses incertae sedis</taxon>
        <taxon>Naldaviricetes</taxon>
        <taxon>Lefavirales</taxon>
        <taxon>Nudiviridae</taxon>
        <taxon>Alphanudivirus</taxon>
        <taxon>Alphanudivirus grybimaculati</taxon>
    </lineage>
</organism>
<reference evidence="1 2" key="1">
    <citation type="journal article" date="2007" name="J. Virol.">
        <title>The genome of Gryllus bimaculatus nudivirus indicates an ancient diversification of baculovirus-related nonoccluded nudiviruses of insects.</title>
        <authorList>
            <person name="Wang Y."/>
            <person name="Kleespies R.G."/>
            <person name="Huger A.M."/>
            <person name="Jehle J.A."/>
        </authorList>
    </citation>
    <scope>NUCLEOTIDE SEQUENCE [LARGE SCALE GENOMIC DNA]</scope>
</reference>
<name>A4L259_9VIRU</name>
<evidence type="ECO:0000313" key="1">
    <source>
        <dbReference type="EMBL" id="ABO45429.1"/>
    </source>
</evidence>